<evidence type="ECO:0000313" key="2">
    <source>
        <dbReference type="Proteomes" id="UP000078200"/>
    </source>
</evidence>
<dbReference type="Proteomes" id="UP000078200">
    <property type="component" value="Unassembled WGS sequence"/>
</dbReference>
<proteinExistence type="predicted"/>
<reference evidence="1" key="1">
    <citation type="submission" date="2020-05" db="UniProtKB">
        <authorList>
            <consortium name="EnsemblMetazoa"/>
        </authorList>
    </citation>
    <scope>IDENTIFICATION</scope>
    <source>
        <strain evidence="1">TTRI</strain>
    </source>
</reference>
<evidence type="ECO:0000313" key="1">
    <source>
        <dbReference type="EnsemblMetazoa" id="GAUT005801-PA"/>
    </source>
</evidence>
<protein>
    <submittedName>
        <fullName evidence="1">Uncharacterized protein</fullName>
    </submittedName>
</protein>
<keyword evidence="2" id="KW-1185">Reference proteome</keyword>
<dbReference type="VEuPathDB" id="VectorBase:GAUT005801"/>
<organism evidence="1 2">
    <name type="scientific">Glossina austeni</name>
    <name type="common">Savannah tsetse fly</name>
    <dbReference type="NCBI Taxonomy" id="7395"/>
    <lineage>
        <taxon>Eukaryota</taxon>
        <taxon>Metazoa</taxon>
        <taxon>Ecdysozoa</taxon>
        <taxon>Arthropoda</taxon>
        <taxon>Hexapoda</taxon>
        <taxon>Insecta</taxon>
        <taxon>Pterygota</taxon>
        <taxon>Neoptera</taxon>
        <taxon>Endopterygota</taxon>
        <taxon>Diptera</taxon>
        <taxon>Brachycera</taxon>
        <taxon>Muscomorpha</taxon>
        <taxon>Hippoboscoidea</taxon>
        <taxon>Glossinidae</taxon>
        <taxon>Glossina</taxon>
    </lineage>
</organism>
<name>A0A1A9UIA8_GLOAU</name>
<dbReference type="AlphaFoldDB" id="A0A1A9UIA8"/>
<sequence>MKTVEIRNLISCSRWEVFGFSETSWSSQVSSHSAKIPGYSLCSSNRSTKKDGGVALYISNKLRSSVVDAESLNKVMENLFVEVEASGTRIALLEGYDANYILTTTEFAPHGSRNESGIIHCLEFRSCLVQNPAWK</sequence>
<accession>A0A1A9UIA8</accession>
<dbReference type="Gene3D" id="3.60.10.10">
    <property type="entry name" value="Endonuclease/exonuclease/phosphatase"/>
    <property type="match status" value="1"/>
</dbReference>
<dbReference type="EnsemblMetazoa" id="GAUT005801-RA">
    <property type="protein sequence ID" value="GAUT005801-PA"/>
    <property type="gene ID" value="GAUT005801"/>
</dbReference>
<dbReference type="InterPro" id="IPR036691">
    <property type="entry name" value="Endo/exonu/phosph_ase_sf"/>
</dbReference>